<evidence type="ECO:0000313" key="5">
    <source>
        <dbReference type="Proteomes" id="UP000036987"/>
    </source>
</evidence>
<feature type="region of interest" description="Disordered" evidence="1">
    <location>
        <begin position="235"/>
        <end position="268"/>
    </location>
</feature>
<protein>
    <submittedName>
        <fullName evidence="4">Uncharacterized protein</fullName>
    </submittedName>
</protein>
<sequence length="511" mass="57128">MATLAPGILLKLLDGMNSEGINNPLGVHRNALLQITDIVPVDLDEKSLLPKRGFYIKVSDSSHSVYVSLPFDEDDLVMSNKMKLGQFIHVERLEPGSPVPIMKGTKPIPGRHPLVGTPVQIKNKAERSSDPTTKTRSVSASKVHPRGSWERNDDGIVVIQPTVLNLESGTCTPMKRGRRMPLDGERRKSGMIMNNKLRSSVNRSLVLTKSTNSNKDDDGISSLVRKSFSSSHFFRSKSVTTTSNGRREVPKSLLSNSLTPAERTKSPSPMRIIKKKPQQLPLPGKLRLIEKEVLQQKKITQRIALQALRDASAAESVAKLLIMFSDLSSTAKPEAPVNCFEKFLAFYQETTQALVHMQTPLPDKKITKEEDEEEEEDTSVLREIAHNKVTKRNLVKTPKPARLLTTTTTTTVDRRTIRTSSSSGSLFNSIELTKQLQTESGIWFMDFLDVALEKVINTTSTNKPQRQLQKSAVLLKIINWIEVEQNDGSKRSVHPKAVRLTRKLRIKIKNP</sequence>
<gene>
    <name evidence="4" type="ORF">ZOSMA_155G00430</name>
</gene>
<accession>A0A0K9PXU1</accession>
<organism evidence="4 5">
    <name type="scientific">Zostera marina</name>
    <name type="common">Eelgrass</name>
    <dbReference type="NCBI Taxonomy" id="29655"/>
    <lineage>
        <taxon>Eukaryota</taxon>
        <taxon>Viridiplantae</taxon>
        <taxon>Streptophyta</taxon>
        <taxon>Embryophyta</taxon>
        <taxon>Tracheophyta</taxon>
        <taxon>Spermatophyta</taxon>
        <taxon>Magnoliopsida</taxon>
        <taxon>Liliopsida</taxon>
        <taxon>Zosteraceae</taxon>
        <taxon>Zostera</taxon>
    </lineage>
</organism>
<feature type="compositionally biased region" description="Polar residues" evidence="1">
    <location>
        <begin position="130"/>
        <end position="140"/>
    </location>
</feature>
<proteinExistence type="predicted"/>
<evidence type="ECO:0000259" key="3">
    <source>
        <dbReference type="Pfam" id="PF21647"/>
    </source>
</evidence>
<evidence type="ECO:0000256" key="1">
    <source>
        <dbReference type="SAM" id="MobiDB-lite"/>
    </source>
</evidence>
<reference evidence="5" key="1">
    <citation type="journal article" date="2016" name="Nature">
        <title>The genome of the seagrass Zostera marina reveals angiosperm adaptation to the sea.</title>
        <authorList>
            <person name="Olsen J.L."/>
            <person name="Rouze P."/>
            <person name="Verhelst B."/>
            <person name="Lin Y.-C."/>
            <person name="Bayer T."/>
            <person name="Collen J."/>
            <person name="Dattolo E."/>
            <person name="De Paoli E."/>
            <person name="Dittami S."/>
            <person name="Maumus F."/>
            <person name="Michel G."/>
            <person name="Kersting A."/>
            <person name="Lauritano C."/>
            <person name="Lohaus R."/>
            <person name="Toepel M."/>
            <person name="Tonon T."/>
            <person name="Vanneste K."/>
            <person name="Amirebrahimi M."/>
            <person name="Brakel J."/>
            <person name="Bostroem C."/>
            <person name="Chovatia M."/>
            <person name="Grimwood J."/>
            <person name="Jenkins J.W."/>
            <person name="Jueterbock A."/>
            <person name="Mraz A."/>
            <person name="Stam W.T."/>
            <person name="Tice H."/>
            <person name="Bornberg-Bauer E."/>
            <person name="Green P.J."/>
            <person name="Pearson G.A."/>
            <person name="Procaccini G."/>
            <person name="Duarte C.M."/>
            <person name="Schmutz J."/>
            <person name="Reusch T.B.H."/>
            <person name="Van de Peer Y."/>
        </authorList>
    </citation>
    <scope>NUCLEOTIDE SEQUENCE [LARGE SCALE GENOMIC DNA]</scope>
    <source>
        <strain evidence="5">cv. Finnish</strain>
    </source>
</reference>
<dbReference type="OrthoDB" id="1602505at2759"/>
<dbReference type="Pfam" id="PF21647">
    <property type="entry name" value="DUF6857"/>
    <property type="match status" value="1"/>
</dbReference>
<evidence type="ECO:0000259" key="2">
    <source>
        <dbReference type="Pfam" id="PF06075"/>
    </source>
</evidence>
<dbReference type="PANTHER" id="PTHR31928:SF6">
    <property type="entry name" value="DUF936 DOMAIN-CONTAINING PROTEIN"/>
    <property type="match status" value="1"/>
</dbReference>
<dbReference type="Proteomes" id="UP000036987">
    <property type="component" value="Unassembled WGS sequence"/>
</dbReference>
<dbReference type="InterPro" id="IPR010341">
    <property type="entry name" value="DUF936_pln"/>
</dbReference>
<dbReference type="EMBL" id="LFYR01000607">
    <property type="protein sequence ID" value="KMZ73045.1"/>
    <property type="molecule type" value="Genomic_DNA"/>
</dbReference>
<dbReference type="InterPro" id="IPR048297">
    <property type="entry name" value="DUF936_dom_pln"/>
</dbReference>
<name>A0A0K9PXU1_ZOSMR</name>
<dbReference type="InterPro" id="IPR049172">
    <property type="entry name" value="DUF6857_pln"/>
</dbReference>
<evidence type="ECO:0000313" key="4">
    <source>
        <dbReference type="EMBL" id="KMZ73045.1"/>
    </source>
</evidence>
<dbReference type="AlphaFoldDB" id="A0A0K9PXU1"/>
<feature type="domain" description="DUF936" evidence="2">
    <location>
        <begin position="4"/>
        <end position="121"/>
    </location>
</feature>
<keyword evidence="5" id="KW-1185">Reference proteome</keyword>
<feature type="region of interest" description="Disordered" evidence="1">
    <location>
        <begin position="123"/>
        <end position="149"/>
    </location>
</feature>
<dbReference type="PANTHER" id="PTHR31928">
    <property type="entry name" value="EXPRESSED PROTEIN"/>
    <property type="match status" value="1"/>
</dbReference>
<dbReference type="OMA" id="EPLMSCA"/>
<comment type="caution">
    <text evidence="4">The sequence shown here is derived from an EMBL/GenBank/DDBJ whole genome shotgun (WGS) entry which is preliminary data.</text>
</comment>
<feature type="domain" description="DUF6857" evidence="3">
    <location>
        <begin position="282"/>
        <end position="378"/>
    </location>
</feature>
<dbReference type="Pfam" id="PF06075">
    <property type="entry name" value="DUF936"/>
    <property type="match status" value="1"/>
</dbReference>